<dbReference type="Gene3D" id="3.90.1530.10">
    <property type="entry name" value="Conserved hypothetical protein from pyrococcus furiosus pfu- 392566-001, ParB domain"/>
    <property type="match status" value="1"/>
</dbReference>
<sequence length="359" mass="41824">MKLTPSEIELNKIMIDPYNPRFVNERKVSQETLVSEMLQSSQSKELLKSMQQDIKWVNRIVVQKKDTHQFSEKLQKLNQECEYVVIEGNTRVACLKSLQIEGYNDLTLIPVLLAEKEEDESDDEFWKQVRITQGIANVTTVKEWSQVAKAKHLNSLYEDSIEGQRSHDVYKQISNELGIGLKEVRESIIRFKIYSKITELSDPISDDNWGYLEAFDKNISIREKIGINKETNEFQDNDEEYYEEILIQIPQLINQALHQGLNTKQFRDIIIDISKDKDSSEEFNSLINEILDPNSGILLVNLSKKIKTISDKEHWELELNQIFEKISSFPSVQDWAVELKEKLELINAKIDKHLHIISN</sequence>
<reference evidence="1 2" key="1">
    <citation type="submission" date="2014-07" db="EMBL/GenBank/DDBJ databases">
        <title>Genome of Chryseobacterium vrystaatense LMG 22846.</title>
        <authorList>
            <person name="Pipes S.E."/>
            <person name="Stropko S.J."/>
            <person name="Newman J.D."/>
        </authorList>
    </citation>
    <scope>NUCLEOTIDE SEQUENCE [LARGE SCALE GENOMIC DNA]</scope>
    <source>
        <strain evidence="1 2">LMG 22846</strain>
    </source>
</reference>
<name>A0ABR4UHM5_9FLAO</name>
<dbReference type="RefSeq" id="WP_034749430.1">
    <property type="nucleotide sequence ID" value="NZ_JPRI01000010.1"/>
</dbReference>
<protein>
    <recommendedName>
        <fullName evidence="3">ParB/Sulfiredoxin domain-containing protein</fullName>
    </recommendedName>
</protein>
<evidence type="ECO:0000313" key="2">
    <source>
        <dbReference type="Proteomes" id="UP000028719"/>
    </source>
</evidence>
<proteinExistence type="predicted"/>
<evidence type="ECO:0008006" key="3">
    <source>
        <dbReference type="Google" id="ProtNLM"/>
    </source>
</evidence>
<dbReference type="EMBL" id="JPRI01000010">
    <property type="protein sequence ID" value="KFF24114.1"/>
    <property type="molecule type" value="Genomic_DNA"/>
</dbReference>
<comment type="caution">
    <text evidence="1">The sequence shown here is derived from an EMBL/GenBank/DDBJ whole genome shotgun (WGS) entry which is preliminary data.</text>
</comment>
<keyword evidence="2" id="KW-1185">Reference proteome</keyword>
<accession>A0ABR4UHM5</accession>
<evidence type="ECO:0000313" key="1">
    <source>
        <dbReference type="EMBL" id="KFF24114.1"/>
    </source>
</evidence>
<dbReference type="Proteomes" id="UP000028719">
    <property type="component" value="Unassembled WGS sequence"/>
</dbReference>
<gene>
    <name evidence="1" type="ORF">IW16_22360</name>
</gene>
<organism evidence="1 2">
    <name type="scientific">Chryseobacterium vrystaatense</name>
    <dbReference type="NCBI Taxonomy" id="307480"/>
    <lineage>
        <taxon>Bacteria</taxon>
        <taxon>Pseudomonadati</taxon>
        <taxon>Bacteroidota</taxon>
        <taxon>Flavobacteriia</taxon>
        <taxon>Flavobacteriales</taxon>
        <taxon>Weeksellaceae</taxon>
        <taxon>Chryseobacterium group</taxon>
        <taxon>Chryseobacterium</taxon>
    </lineage>
</organism>